<dbReference type="EMBL" id="CP042345">
    <property type="protein sequence ID" value="QEA15887.1"/>
    <property type="molecule type" value="Genomic_DNA"/>
</dbReference>
<keyword evidence="3" id="KW-1003">Cell membrane</keyword>
<dbReference type="GO" id="GO:0015031">
    <property type="term" value="P:protein transport"/>
    <property type="evidence" value="ECO:0007669"/>
    <property type="project" value="UniProtKB-KW"/>
</dbReference>
<feature type="transmembrane region" description="Helical" evidence="8">
    <location>
        <begin position="20"/>
        <end position="38"/>
    </location>
</feature>
<comment type="subcellular location">
    <subcellularLocation>
        <location evidence="1">Cell membrane</location>
        <topology evidence="1">Single-pass membrane protein</topology>
    </subcellularLocation>
    <subcellularLocation>
        <location evidence="7">Cell membrane</location>
        <topology evidence="7">Single-pass type II membrane protein</topology>
    </subcellularLocation>
</comment>
<dbReference type="OrthoDB" id="9798629at2"/>
<dbReference type="PANTHER" id="PTHR30558">
    <property type="entry name" value="EXBD MEMBRANE COMPONENT OF PMF-DRIVEN MACROMOLECULE IMPORT SYSTEM"/>
    <property type="match status" value="1"/>
</dbReference>
<comment type="similarity">
    <text evidence="2 7">Belongs to the ExbD/TolR family.</text>
</comment>
<dbReference type="AlphaFoldDB" id="A0A5B8S573"/>
<reference evidence="9 10" key="1">
    <citation type="journal article" date="2013" name="J. Microbiol. Biotechnol.">
        <title>Novosphingobium ginsenosidimutans sp. nov., with the ability to convert ginsenoside.</title>
        <authorList>
            <person name="Kim J.K."/>
            <person name="He D."/>
            <person name="Liu Q.M."/>
            <person name="Park H.Y."/>
            <person name="Jung M.S."/>
            <person name="Yoon M.H."/>
            <person name="Kim S.C."/>
            <person name="Im W.T."/>
        </authorList>
    </citation>
    <scope>NUCLEOTIDE SEQUENCE [LARGE SCALE GENOMIC DNA]</scope>
    <source>
        <strain evidence="9 10">FW-6</strain>
    </source>
</reference>
<keyword evidence="6 8" id="KW-0472">Membrane</keyword>
<keyword evidence="4 7" id="KW-0812">Transmembrane</keyword>
<protein>
    <submittedName>
        <fullName evidence="9">Biopolymer transporter ExbD</fullName>
    </submittedName>
</protein>
<dbReference type="InterPro" id="IPR003400">
    <property type="entry name" value="ExbD"/>
</dbReference>
<name>A0A5B8S573_9SPHN</name>
<evidence type="ECO:0000256" key="6">
    <source>
        <dbReference type="ARBA" id="ARBA00023136"/>
    </source>
</evidence>
<evidence type="ECO:0000256" key="3">
    <source>
        <dbReference type="ARBA" id="ARBA00022475"/>
    </source>
</evidence>
<dbReference type="GO" id="GO:0022857">
    <property type="term" value="F:transmembrane transporter activity"/>
    <property type="evidence" value="ECO:0007669"/>
    <property type="project" value="InterPro"/>
</dbReference>
<evidence type="ECO:0000256" key="7">
    <source>
        <dbReference type="RuleBase" id="RU003879"/>
    </source>
</evidence>
<proteinExistence type="inferred from homology"/>
<evidence type="ECO:0000313" key="9">
    <source>
        <dbReference type="EMBL" id="QEA15887.1"/>
    </source>
</evidence>
<gene>
    <name evidence="9" type="ORF">FRF71_06875</name>
</gene>
<dbReference type="Proteomes" id="UP000321172">
    <property type="component" value="Chromosome"/>
</dbReference>
<accession>A0A5B8S573</accession>
<keyword evidence="7" id="KW-0813">Transport</keyword>
<dbReference type="Pfam" id="PF02472">
    <property type="entry name" value="ExbD"/>
    <property type="match status" value="1"/>
</dbReference>
<evidence type="ECO:0000256" key="1">
    <source>
        <dbReference type="ARBA" id="ARBA00004162"/>
    </source>
</evidence>
<evidence type="ECO:0000313" key="10">
    <source>
        <dbReference type="Proteomes" id="UP000321172"/>
    </source>
</evidence>
<keyword evidence="5 8" id="KW-1133">Transmembrane helix</keyword>
<evidence type="ECO:0000256" key="2">
    <source>
        <dbReference type="ARBA" id="ARBA00005811"/>
    </source>
</evidence>
<dbReference type="GO" id="GO:0005886">
    <property type="term" value="C:plasma membrane"/>
    <property type="evidence" value="ECO:0007669"/>
    <property type="project" value="UniProtKB-SubCell"/>
</dbReference>
<dbReference type="PANTHER" id="PTHR30558:SF7">
    <property type="entry name" value="TOL-PAL SYSTEM PROTEIN TOLR"/>
    <property type="match status" value="1"/>
</dbReference>
<evidence type="ECO:0000256" key="8">
    <source>
        <dbReference type="SAM" id="Phobius"/>
    </source>
</evidence>
<sequence>MAATLAPNSTPLGELNTTPLIDVLLVLLILFVITIPAATHSLEVPLPAGEGKTIRNDSNTIAIDARGTATWNGAGVSQTELASLLAATTRLRPEPELRFEPAGQAPYDAAARTLQTIHASGVSGFGFVGNERYADFAKRTAN</sequence>
<keyword evidence="10" id="KW-1185">Reference proteome</keyword>
<dbReference type="RefSeq" id="WP_147089913.1">
    <property type="nucleotide sequence ID" value="NZ_BAABJD010000001.1"/>
</dbReference>
<evidence type="ECO:0000256" key="5">
    <source>
        <dbReference type="ARBA" id="ARBA00022989"/>
    </source>
</evidence>
<keyword evidence="7" id="KW-0653">Protein transport</keyword>
<organism evidence="9 10">
    <name type="scientific">Novosphingobium ginsenosidimutans</name>
    <dbReference type="NCBI Taxonomy" id="1176536"/>
    <lineage>
        <taxon>Bacteria</taxon>
        <taxon>Pseudomonadati</taxon>
        <taxon>Pseudomonadota</taxon>
        <taxon>Alphaproteobacteria</taxon>
        <taxon>Sphingomonadales</taxon>
        <taxon>Sphingomonadaceae</taxon>
        <taxon>Novosphingobium</taxon>
    </lineage>
</organism>
<dbReference type="KEGG" id="ngf:FRF71_06875"/>
<evidence type="ECO:0000256" key="4">
    <source>
        <dbReference type="ARBA" id="ARBA00022692"/>
    </source>
</evidence>